<keyword evidence="4" id="KW-0472">Membrane</keyword>
<dbReference type="Pfam" id="PF06789">
    <property type="entry name" value="MINAR1_C"/>
    <property type="match status" value="1"/>
</dbReference>
<sequence length="185" mass="21911">MDLSVLPNNNHPDKFLRLDVRALIANSGVLQARQWRNKIYWQRIRHPMRLSNLLEESKSPTTESPTLEDNALRSHITPEIIQSTIKSNPLFLDVRREEKSEPKKTGPSWTIEDYDKQSPNSNISLYLKENPNDLRYWLEDIYTPGYDSLLKKNEKKKQKSRYCKIFMSALPCTSYLYEHWHYPQS</sequence>
<evidence type="ECO:0000256" key="4">
    <source>
        <dbReference type="ARBA" id="ARBA00023136"/>
    </source>
</evidence>
<evidence type="ECO:0000313" key="7">
    <source>
        <dbReference type="EMBL" id="CAH2296030.1"/>
    </source>
</evidence>
<dbReference type="GO" id="GO:0012505">
    <property type="term" value="C:endomembrane system"/>
    <property type="evidence" value="ECO:0007669"/>
    <property type="project" value="UniProtKB-SubCell"/>
</dbReference>
<dbReference type="PANTHER" id="PTHR31530">
    <property type="entry name" value="MAJOR INTRINSICALLY DISORDERED NOTCH2-BINDING RECEPTOR 1 MINAR1 FAMILY MEMBER"/>
    <property type="match status" value="1"/>
</dbReference>
<gene>
    <name evidence="7" type="ORF">PECUL_23A054887</name>
</gene>
<keyword evidence="3" id="KW-1133">Transmembrane helix</keyword>
<accession>A0AAD1WB88</accession>
<feature type="domain" description="Major intrinsically disordered Notch2-binding receptor 1-like C-terminal" evidence="6">
    <location>
        <begin position="34"/>
        <end position="168"/>
    </location>
</feature>
<protein>
    <recommendedName>
        <fullName evidence="6">Major intrinsically disordered Notch2-binding receptor 1-like C-terminal domain-containing protein</fullName>
    </recommendedName>
</protein>
<proteinExistence type="inferred from homology"/>
<reference evidence="7" key="1">
    <citation type="submission" date="2022-03" db="EMBL/GenBank/DDBJ databases">
        <authorList>
            <person name="Alioto T."/>
            <person name="Alioto T."/>
            <person name="Gomez Garrido J."/>
        </authorList>
    </citation>
    <scope>NUCLEOTIDE SEQUENCE</scope>
</reference>
<dbReference type="EMBL" id="OW240916">
    <property type="protein sequence ID" value="CAH2296030.1"/>
    <property type="molecule type" value="Genomic_DNA"/>
</dbReference>
<evidence type="ECO:0000259" key="6">
    <source>
        <dbReference type="Pfam" id="PF06789"/>
    </source>
</evidence>
<dbReference type="Proteomes" id="UP001295444">
    <property type="component" value="Chromosome 05"/>
</dbReference>
<dbReference type="InterPro" id="IPR009626">
    <property type="entry name" value="MINAR1-like_C"/>
</dbReference>
<keyword evidence="8" id="KW-1185">Reference proteome</keyword>
<evidence type="ECO:0000313" key="8">
    <source>
        <dbReference type="Proteomes" id="UP001295444"/>
    </source>
</evidence>
<comment type="similarity">
    <text evidence="1">Belongs to the MINAR family.</text>
</comment>
<organism evidence="7 8">
    <name type="scientific">Pelobates cultripes</name>
    <name type="common">Western spadefoot toad</name>
    <dbReference type="NCBI Taxonomy" id="61616"/>
    <lineage>
        <taxon>Eukaryota</taxon>
        <taxon>Metazoa</taxon>
        <taxon>Chordata</taxon>
        <taxon>Craniata</taxon>
        <taxon>Vertebrata</taxon>
        <taxon>Euteleostomi</taxon>
        <taxon>Amphibia</taxon>
        <taxon>Batrachia</taxon>
        <taxon>Anura</taxon>
        <taxon>Pelobatoidea</taxon>
        <taxon>Pelobatidae</taxon>
        <taxon>Pelobates</taxon>
    </lineage>
</organism>
<comment type="subcellular location">
    <subcellularLocation>
        <location evidence="5">Endomembrane system</location>
        <topology evidence="5">Single-pass membrane protein</topology>
    </subcellularLocation>
</comment>
<evidence type="ECO:0000256" key="2">
    <source>
        <dbReference type="ARBA" id="ARBA00022692"/>
    </source>
</evidence>
<dbReference type="PANTHER" id="PTHR31530:SF4">
    <property type="entry name" value="MAJOR INTRINSICALLY DISORDERED NOTCH2-BINDING RECEPTOR 1-LIKE"/>
    <property type="match status" value="1"/>
</dbReference>
<keyword evidence="2" id="KW-0812">Transmembrane</keyword>
<evidence type="ECO:0000256" key="5">
    <source>
        <dbReference type="ARBA" id="ARBA00037847"/>
    </source>
</evidence>
<dbReference type="AlphaFoldDB" id="A0AAD1WB88"/>
<evidence type="ECO:0000256" key="3">
    <source>
        <dbReference type="ARBA" id="ARBA00022989"/>
    </source>
</evidence>
<evidence type="ECO:0000256" key="1">
    <source>
        <dbReference type="ARBA" id="ARBA00006410"/>
    </source>
</evidence>
<name>A0AAD1WB88_PELCU</name>
<dbReference type="InterPro" id="IPR039706">
    <property type="entry name" value="MINAR1-like"/>
</dbReference>